<dbReference type="EMBL" id="PEZJ01000017">
    <property type="protein sequence ID" value="PIS13974.1"/>
    <property type="molecule type" value="Genomic_DNA"/>
</dbReference>
<evidence type="ECO:0000313" key="1">
    <source>
        <dbReference type="EMBL" id="PIS13974.1"/>
    </source>
</evidence>
<dbReference type="Proteomes" id="UP000230033">
    <property type="component" value="Unassembled WGS sequence"/>
</dbReference>
<sequence>MPEKTGEIPTDKYTARVAEIRQLPRHTPEQRQAVKKQIVEVRRGVKKDRFAVAFAAAFLEPLLVANPYLTADEANALAKAHFSSEARFTALRTIDVLRSQADDARRVLSYFVQRLSPWATDIRSVNAGDLGKAFFRV</sequence>
<accession>A0A2H0WMU2</accession>
<protein>
    <submittedName>
        <fullName evidence="1">Uncharacterized protein</fullName>
    </submittedName>
</protein>
<name>A0A2H0WMU2_9BACT</name>
<feature type="non-terminal residue" evidence="1">
    <location>
        <position position="137"/>
    </location>
</feature>
<reference evidence="2" key="1">
    <citation type="submission" date="2017-09" db="EMBL/GenBank/DDBJ databases">
        <title>Depth-based differentiation of microbial function through sediment-hosted aquifers and enrichment of novel symbionts in the deep terrestrial subsurface.</title>
        <authorList>
            <person name="Probst A.J."/>
            <person name="Ladd B."/>
            <person name="Jarett J.K."/>
            <person name="Geller-Mcgrath D.E."/>
            <person name="Sieber C.M.K."/>
            <person name="Emerson J.B."/>
            <person name="Anantharaman K."/>
            <person name="Thomas B.C."/>
            <person name="Malmstrom R."/>
            <person name="Stieglmeier M."/>
            <person name="Klingl A."/>
            <person name="Woyke T."/>
            <person name="Ryan C.M."/>
            <person name="Banfield J.F."/>
        </authorList>
    </citation>
    <scope>NUCLEOTIDE SEQUENCE [LARGE SCALE GENOMIC DNA]</scope>
</reference>
<gene>
    <name evidence="1" type="ORF">COT65_01260</name>
</gene>
<evidence type="ECO:0000313" key="2">
    <source>
        <dbReference type="Proteomes" id="UP000230033"/>
    </source>
</evidence>
<comment type="caution">
    <text evidence="1">The sequence shown here is derived from an EMBL/GenBank/DDBJ whole genome shotgun (WGS) entry which is preliminary data.</text>
</comment>
<organism evidence="1 2">
    <name type="scientific">Candidatus Shapirobacteria bacterium CG09_land_8_20_14_0_10_47_13</name>
    <dbReference type="NCBI Taxonomy" id="1974481"/>
    <lineage>
        <taxon>Bacteria</taxon>
        <taxon>Candidatus Shapironibacteriota</taxon>
    </lineage>
</organism>
<proteinExistence type="predicted"/>
<dbReference type="AlphaFoldDB" id="A0A2H0WMU2"/>